<evidence type="ECO:0000256" key="10">
    <source>
        <dbReference type="ARBA" id="ARBA00041392"/>
    </source>
</evidence>
<evidence type="ECO:0000256" key="4">
    <source>
        <dbReference type="ARBA" id="ARBA00012702"/>
    </source>
</evidence>
<dbReference type="Pfam" id="PF01239">
    <property type="entry name" value="PPTA"/>
    <property type="match status" value="3"/>
</dbReference>
<gene>
    <name evidence="14" type="ORF">CASFOL_041165</name>
</gene>
<accession>A0ABD3BE05</accession>
<dbReference type="EC" id="2.5.1.58" evidence="4"/>
<comment type="similarity">
    <text evidence="2">Belongs to the protein prenyltransferase subunit alpha family.</text>
</comment>
<dbReference type="AlphaFoldDB" id="A0ABD3BE05"/>
<keyword evidence="15" id="KW-1185">Reference proteome</keyword>
<keyword evidence="7" id="KW-0677">Repeat</keyword>
<evidence type="ECO:0000313" key="15">
    <source>
        <dbReference type="Proteomes" id="UP001632038"/>
    </source>
</evidence>
<evidence type="ECO:0000256" key="5">
    <source>
        <dbReference type="ARBA" id="ARBA00022602"/>
    </source>
</evidence>
<dbReference type="GO" id="GO:0004660">
    <property type="term" value="F:protein farnesyltransferase activity"/>
    <property type="evidence" value="ECO:0007669"/>
    <property type="project" value="UniProtKB-EC"/>
</dbReference>
<evidence type="ECO:0000313" key="14">
    <source>
        <dbReference type="EMBL" id="KAL3615504.1"/>
    </source>
</evidence>
<dbReference type="Gene3D" id="1.25.40.120">
    <property type="entry name" value="Protein prenylyltransferase"/>
    <property type="match status" value="2"/>
</dbReference>
<reference evidence="15" key="1">
    <citation type="journal article" date="2024" name="IScience">
        <title>Strigolactones Initiate the Formation of Haustorium-like Structures in Castilleja.</title>
        <authorList>
            <person name="Buerger M."/>
            <person name="Peterson D."/>
            <person name="Chory J."/>
        </authorList>
    </citation>
    <scope>NUCLEOTIDE SEQUENCE [LARGE SCALE GENOMIC DNA]</scope>
</reference>
<dbReference type="PANTHER" id="PTHR11129">
    <property type="entry name" value="PROTEIN FARNESYLTRANSFERASE ALPHA SUBUNIT/RAB GERANYLGERANYL TRANSFERASE ALPHA SUBUNIT"/>
    <property type="match status" value="1"/>
</dbReference>
<protein>
    <recommendedName>
        <fullName evidence="9">Protein farnesyltransferase/geranylgeranyltransferase type-1 subunit alpha</fullName>
        <ecNumber evidence="4">2.5.1.58</ecNumber>
        <ecNumber evidence="3">2.5.1.59</ecNumber>
    </recommendedName>
    <alternativeName>
        <fullName evidence="12">CAAX farnesyltransferase subunit alpha</fullName>
    </alternativeName>
    <alternativeName>
        <fullName evidence="11">FTase-alpha</fullName>
    </alternativeName>
    <alternativeName>
        <fullName evidence="10">Ras proteins prenyltransferase subunit alpha</fullName>
    </alternativeName>
    <alternativeName>
        <fullName evidence="13">Type I protein geranyl-geranyltransferase subunit alpha</fullName>
    </alternativeName>
</protein>
<dbReference type="PROSITE" id="PS51147">
    <property type="entry name" value="PFTA"/>
    <property type="match status" value="3"/>
</dbReference>
<evidence type="ECO:0000256" key="9">
    <source>
        <dbReference type="ARBA" id="ARBA00040965"/>
    </source>
</evidence>
<evidence type="ECO:0000256" key="8">
    <source>
        <dbReference type="ARBA" id="ARBA00022842"/>
    </source>
</evidence>
<name>A0ABD3BE05_9LAMI</name>
<evidence type="ECO:0000256" key="7">
    <source>
        <dbReference type="ARBA" id="ARBA00022737"/>
    </source>
</evidence>
<evidence type="ECO:0000256" key="12">
    <source>
        <dbReference type="ARBA" id="ARBA00043086"/>
    </source>
</evidence>
<evidence type="ECO:0000256" key="3">
    <source>
        <dbReference type="ARBA" id="ARBA00012700"/>
    </source>
</evidence>
<dbReference type="InterPro" id="IPR002088">
    <property type="entry name" value="Prenyl_trans_a"/>
</dbReference>
<keyword evidence="6" id="KW-0808">Transferase</keyword>
<dbReference type="EC" id="2.5.1.59" evidence="3"/>
<dbReference type="EMBL" id="JAVIJP010000100">
    <property type="protein sequence ID" value="KAL3615504.1"/>
    <property type="molecule type" value="Genomic_DNA"/>
</dbReference>
<keyword evidence="8" id="KW-0460">Magnesium</keyword>
<comment type="caution">
    <text evidence="14">The sequence shown here is derived from an EMBL/GenBank/DDBJ whole genome shotgun (WGS) entry which is preliminary data.</text>
</comment>
<sequence>MHLFGRHKRKRNVEELGLTKEALFAELEYTYDLVEKDARNKYAWSHRQWVLEKLGRGYADELGLCDQLLNHGRNTHNRLIWDQRFFAVQKCLAKGMTIIRSCEVNVAMHAILSHPEDENPWRYLKLLYKNDMTALARHAHLQWALICIFVESSNSVDALRSDNEMYEHHRHAQLFDCVNKRGCLFALDLVSDLLKHGYQPDGEAKEAFDKLFKKYDGNTFAEKVDAVLQKHRFELMELCADFTRMITDIPGGMEITPVVPEVVEGDEPKIRVSSRRSRSPPFPRSELCGEAGYSCNPAYFCPEDPNWLTCMRETKLLDETYFGGRGRRIIQPKVSEDDHKDQYSILPDTLRISCRRMDKYSESDLICYTRNILFTDGHITPIAWHLRRLAIHVRGFSLENEVEVLAILGETSIIDNFLFWHHRRWVSEKIGSDAAANNELEFTAKILSEFPYNHYAWSHRQWVREVLGKDWGIAELDYCNKILKEDASNCFAWSQRYFVVQKHPKRHEIRGNEVKYAIAAIHAEPENEMPWMYLKCLVSGKNYQVLNDSSTFVLSNVVRHIKEGKVDICDACVKKRVVNALKMVLFALKRSDFKPNHDLKTNIDYLSPPEAAEESFAEKVVSILCSMDVSCMQCSKKRHSRRPPRRRLGARRWRGVPFFALGLKFGIRRSGRFKRPGRL</sequence>
<evidence type="ECO:0000256" key="6">
    <source>
        <dbReference type="ARBA" id="ARBA00022679"/>
    </source>
</evidence>
<evidence type="ECO:0000256" key="11">
    <source>
        <dbReference type="ARBA" id="ARBA00042436"/>
    </source>
</evidence>
<proteinExistence type="inferred from homology"/>
<keyword evidence="5" id="KW-0637">Prenyltransferase</keyword>
<dbReference type="Proteomes" id="UP001632038">
    <property type="component" value="Unassembled WGS sequence"/>
</dbReference>
<evidence type="ECO:0000256" key="13">
    <source>
        <dbReference type="ARBA" id="ARBA00043219"/>
    </source>
</evidence>
<evidence type="ECO:0000256" key="2">
    <source>
        <dbReference type="ARBA" id="ARBA00006734"/>
    </source>
</evidence>
<evidence type="ECO:0000256" key="1">
    <source>
        <dbReference type="ARBA" id="ARBA00001946"/>
    </source>
</evidence>
<organism evidence="14 15">
    <name type="scientific">Castilleja foliolosa</name>
    <dbReference type="NCBI Taxonomy" id="1961234"/>
    <lineage>
        <taxon>Eukaryota</taxon>
        <taxon>Viridiplantae</taxon>
        <taxon>Streptophyta</taxon>
        <taxon>Embryophyta</taxon>
        <taxon>Tracheophyta</taxon>
        <taxon>Spermatophyta</taxon>
        <taxon>Magnoliopsida</taxon>
        <taxon>eudicotyledons</taxon>
        <taxon>Gunneridae</taxon>
        <taxon>Pentapetalae</taxon>
        <taxon>asterids</taxon>
        <taxon>lamiids</taxon>
        <taxon>Lamiales</taxon>
        <taxon>Orobanchaceae</taxon>
        <taxon>Pedicularideae</taxon>
        <taxon>Castillejinae</taxon>
        <taxon>Castilleja</taxon>
    </lineage>
</organism>
<dbReference type="GO" id="GO:0004662">
    <property type="term" value="F:CAAX-protein geranylgeranyltransferase activity"/>
    <property type="evidence" value="ECO:0007669"/>
    <property type="project" value="UniProtKB-EC"/>
</dbReference>
<dbReference type="SUPFAM" id="SSF48439">
    <property type="entry name" value="Protein prenylyltransferase"/>
    <property type="match status" value="2"/>
</dbReference>
<dbReference type="PANTHER" id="PTHR11129:SF1">
    <property type="entry name" value="PROTEIN FARNESYLTRANSFERASE_GERANYLGERANYLTRANSFERASE TYPE-1 SUBUNIT ALPHA"/>
    <property type="match status" value="1"/>
</dbReference>
<comment type="cofactor">
    <cofactor evidence="1">
        <name>Mg(2+)</name>
        <dbReference type="ChEBI" id="CHEBI:18420"/>
    </cofactor>
</comment>